<keyword evidence="2" id="KW-1133">Transmembrane helix</keyword>
<dbReference type="InParanoid" id="A0A165LFM2"/>
<dbReference type="OrthoDB" id="3363417at2759"/>
<dbReference type="EMBL" id="KV425926">
    <property type="protein sequence ID" value="KZV97770.1"/>
    <property type="molecule type" value="Genomic_DNA"/>
</dbReference>
<dbReference type="AlphaFoldDB" id="A0A165LFM2"/>
<evidence type="ECO:0000256" key="2">
    <source>
        <dbReference type="SAM" id="Phobius"/>
    </source>
</evidence>
<feature type="compositionally biased region" description="Low complexity" evidence="1">
    <location>
        <begin position="163"/>
        <end position="179"/>
    </location>
</feature>
<keyword evidence="4" id="KW-1185">Reference proteome</keyword>
<feature type="region of interest" description="Disordered" evidence="1">
    <location>
        <begin position="160"/>
        <end position="206"/>
    </location>
</feature>
<dbReference type="Proteomes" id="UP000077266">
    <property type="component" value="Unassembled WGS sequence"/>
</dbReference>
<evidence type="ECO:0000313" key="4">
    <source>
        <dbReference type="Proteomes" id="UP000077266"/>
    </source>
</evidence>
<evidence type="ECO:0000313" key="3">
    <source>
        <dbReference type="EMBL" id="KZV97770.1"/>
    </source>
</evidence>
<keyword evidence="2" id="KW-0472">Membrane</keyword>
<organism evidence="3 4">
    <name type="scientific">Exidia glandulosa HHB12029</name>
    <dbReference type="NCBI Taxonomy" id="1314781"/>
    <lineage>
        <taxon>Eukaryota</taxon>
        <taxon>Fungi</taxon>
        <taxon>Dikarya</taxon>
        <taxon>Basidiomycota</taxon>
        <taxon>Agaricomycotina</taxon>
        <taxon>Agaricomycetes</taxon>
        <taxon>Auriculariales</taxon>
        <taxon>Exidiaceae</taxon>
        <taxon>Exidia</taxon>
    </lineage>
</organism>
<proteinExistence type="predicted"/>
<keyword evidence="2" id="KW-0812">Transmembrane</keyword>
<gene>
    <name evidence="3" type="ORF">EXIGLDRAFT_832660</name>
</gene>
<protein>
    <submittedName>
        <fullName evidence="3">Uncharacterized protein</fullName>
    </submittedName>
</protein>
<feature type="region of interest" description="Disordered" evidence="1">
    <location>
        <begin position="82"/>
        <end position="119"/>
    </location>
</feature>
<name>A0A165LFM2_EXIGL</name>
<sequence>MTSNPVDALFAIWRWYYTTLVVPASDSWVTRVSSTFYVLGLAVIVPMAFITGLDVASWLIMRTMGTISADLPPSVIVRNVASDEHEQSKTSSKPTSRRPTGSHGLNLSITPASDPSSYDSEHAARHMFYGSPGEHSNAALAGDGIFSPIISRAASPEIFVRRSSTGPEPSTSSSNSSSSFVDLGASSSNLSPVDGLRKRAQALPVS</sequence>
<evidence type="ECO:0000256" key="1">
    <source>
        <dbReference type="SAM" id="MobiDB-lite"/>
    </source>
</evidence>
<feature type="compositionally biased region" description="Polar residues" evidence="1">
    <location>
        <begin position="89"/>
        <end position="118"/>
    </location>
</feature>
<reference evidence="3 4" key="1">
    <citation type="journal article" date="2016" name="Mol. Biol. Evol.">
        <title>Comparative Genomics of Early-Diverging Mushroom-Forming Fungi Provides Insights into the Origins of Lignocellulose Decay Capabilities.</title>
        <authorList>
            <person name="Nagy L.G."/>
            <person name="Riley R."/>
            <person name="Tritt A."/>
            <person name="Adam C."/>
            <person name="Daum C."/>
            <person name="Floudas D."/>
            <person name="Sun H."/>
            <person name="Yadav J.S."/>
            <person name="Pangilinan J."/>
            <person name="Larsson K.H."/>
            <person name="Matsuura K."/>
            <person name="Barry K."/>
            <person name="Labutti K."/>
            <person name="Kuo R."/>
            <person name="Ohm R.A."/>
            <person name="Bhattacharya S.S."/>
            <person name="Shirouzu T."/>
            <person name="Yoshinaga Y."/>
            <person name="Martin F.M."/>
            <person name="Grigoriev I.V."/>
            <person name="Hibbett D.S."/>
        </authorList>
    </citation>
    <scope>NUCLEOTIDE SEQUENCE [LARGE SCALE GENOMIC DNA]</scope>
    <source>
        <strain evidence="3 4">HHB12029</strain>
    </source>
</reference>
<feature type="transmembrane region" description="Helical" evidence="2">
    <location>
        <begin position="36"/>
        <end position="60"/>
    </location>
</feature>
<accession>A0A165LFM2</accession>